<protein>
    <submittedName>
        <fullName evidence="2">Uncharacterized protein</fullName>
    </submittedName>
</protein>
<feature type="transmembrane region" description="Helical" evidence="1">
    <location>
        <begin position="41"/>
        <end position="64"/>
    </location>
</feature>
<evidence type="ECO:0000313" key="3">
    <source>
        <dbReference type="Proteomes" id="UP000304880"/>
    </source>
</evidence>
<organism evidence="2 3">
    <name type="scientific">Paracoccus haeundaensis</name>
    <dbReference type="NCBI Taxonomy" id="225362"/>
    <lineage>
        <taxon>Bacteria</taxon>
        <taxon>Pseudomonadati</taxon>
        <taxon>Pseudomonadota</taxon>
        <taxon>Alphaproteobacteria</taxon>
        <taxon>Rhodobacterales</taxon>
        <taxon>Paracoccaceae</taxon>
        <taxon>Paracoccus</taxon>
    </lineage>
</organism>
<proteinExistence type="predicted"/>
<dbReference type="RefSeq" id="WP_139597729.1">
    <property type="nucleotide sequence ID" value="NZ_VDDC01000005.1"/>
</dbReference>
<gene>
    <name evidence="2" type="ORF">FHD67_02630</name>
</gene>
<accession>A0A5C4RBA8</accession>
<keyword evidence="1" id="KW-1133">Transmembrane helix</keyword>
<dbReference type="EMBL" id="VDDC01000005">
    <property type="protein sequence ID" value="TNH40941.1"/>
    <property type="molecule type" value="Genomic_DNA"/>
</dbReference>
<feature type="transmembrane region" description="Helical" evidence="1">
    <location>
        <begin position="7"/>
        <end position="29"/>
    </location>
</feature>
<evidence type="ECO:0000313" key="2">
    <source>
        <dbReference type="EMBL" id="TNH40941.1"/>
    </source>
</evidence>
<dbReference type="Proteomes" id="UP000304880">
    <property type="component" value="Unassembled WGS sequence"/>
</dbReference>
<comment type="caution">
    <text evidence="2">The sequence shown here is derived from an EMBL/GenBank/DDBJ whole genome shotgun (WGS) entry which is preliminary data.</text>
</comment>
<keyword evidence="1" id="KW-0812">Transmembrane</keyword>
<dbReference type="AlphaFoldDB" id="A0A5C4RBA8"/>
<keyword evidence="3" id="KW-1185">Reference proteome</keyword>
<name>A0A5C4RBA8_9RHOB</name>
<keyword evidence="1" id="KW-0472">Membrane</keyword>
<sequence>MRQGIAVGVFGGAIVGFIVALFSGVLGLSQIEKAPDWLQGWSGTLGVLVSVYAVYLVGQTLTATQDALKVTRKMADDQTKIGHEQTQALVLYEDHSVTGTFGTNRVVIKLKNYGITPAINVKVFPYLVTHEWVEVDRETGAGFVKETRKEPLGAIMNSTLPPGGIIVLDNNLKCAKSTIYSSRTLEIEVQYNTIYDSIKPVTRQVIFEAPETGNSIKLILQ</sequence>
<evidence type="ECO:0000256" key="1">
    <source>
        <dbReference type="SAM" id="Phobius"/>
    </source>
</evidence>
<reference evidence="2 3" key="1">
    <citation type="submission" date="2019-06" db="EMBL/GenBank/DDBJ databases">
        <authorList>
            <person name="Li J."/>
        </authorList>
    </citation>
    <scope>NUCLEOTIDE SEQUENCE [LARGE SCALE GENOMIC DNA]</scope>
    <source>
        <strain evidence="2 3">CGMCC 1.8012</strain>
    </source>
</reference>